<evidence type="ECO:0000313" key="2">
    <source>
        <dbReference type="Proteomes" id="UP000748756"/>
    </source>
</evidence>
<gene>
    <name evidence="1" type="ORF">BG015_009968</name>
</gene>
<proteinExistence type="predicted"/>
<dbReference type="AlphaFoldDB" id="A0A9P5VE90"/>
<name>A0A9P5VE90_9FUNG</name>
<dbReference type="InterPro" id="IPR011044">
    <property type="entry name" value="Quino_amine_DH_bsu"/>
</dbReference>
<reference evidence="1" key="1">
    <citation type="journal article" date="2020" name="Fungal Divers.">
        <title>Resolving the Mortierellaceae phylogeny through synthesis of multi-gene phylogenetics and phylogenomics.</title>
        <authorList>
            <person name="Vandepol N."/>
            <person name="Liber J."/>
            <person name="Desiro A."/>
            <person name="Na H."/>
            <person name="Kennedy M."/>
            <person name="Barry K."/>
            <person name="Grigoriev I.V."/>
            <person name="Miller A.N."/>
            <person name="O'Donnell K."/>
            <person name="Stajich J.E."/>
            <person name="Bonito G."/>
        </authorList>
    </citation>
    <scope>NUCLEOTIDE SEQUENCE</scope>
    <source>
        <strain evidence="1">NRRL 6426</strain>
    </source>
</reference>
<dbReference type="Proteomes" id="UP000748756">
    <property type="component" value="Unassembled WGS sequence"/>
</dbReference>
<accession>A0A9P5VE90</accession>
<keyword evidence="2" id="KW-1185">Reference proteome</keyword>
<dbReference type="SUPFAM" id="SSF50969">
    <property type="entry name" value="YVTN repeat-like/Quinoprotein amine dehydrogenase"/>
    <property type="match status" value="1"/>
</dbReference>
<protein>
    <submittedName>
        <fullName evidence="1">Uncharacterized protein</fullName>
    </submittedName>
</protein>
<organism evidence="1 2">
    <name type="scientific">Linnemannia schmuckeri</name>
    <dbReference type="NCBI Taxonomy" id="64567"/>
    <lineage>
        <taxon>Eukaryota</taxon>
        <taxon>Fungi</taxon>
        <taxon>Fungi incertae sedis</taxon>
        <taxon>Mucoromycota</taxon>
        <taxon>Mortierellomycotina</taxon>
        <taxon>Mortierellomycetes</taxon>
        <taxon>Mortierellales</taxon>
        <taxon>Mortierellaceae</taxon>
        <taxon>Linnemannia</taxon>
    </lineage>
</organism>
<comment type="caution">
    <text evidence="1">The sequence shown here is derived from an EMBL/GenBank/DDBJ whole genome shotgun (WGS) entry which is preliminary data.</text>
</comment>
<evidence type="ECO:0000313" key="1">
    <source>
        <dbReference type="EMBL" id="KAF9155411.1"/>
    </source>
</evidence>
<sequence length="669" mass="75272">MTVENNNQLALMSQNLQEQGSILHSLEQLQLNGRLPPPPPSPAPPTRARWYYEMDMENSSENELTYHTIRRKKVPPMTVNSNSKYIRWNIPVPQSGITYLDIVLGVKVKDLQYKSIEAVIITVEQFIGARTYSRCEVITPQELERLCLSTTTPFASVSQGPNLDLQTDADLGIMKWKIKEQLLQSEGAFHAAIEVQTWEGASRDFGTIEVHFVETHNDARQYYLHDPLYIEHQPYLFSIDVNNTGCPGIDELAEKPNFVDSYVFSREGAHLAIDVLSKSGRFVILWQINELPASDPRCIRRPGNPNYNGQDKREAGKNFRPIVVAWMYFSKAKAEPSSVDLALSCDGTQVAVLDKIRPTIGRTEDEEDEIKEAHECCTAVYRFSPESIGTGDFPMDANAGSGFVRVNVAETCPNFADFAGRAEFHIVAAKDPDVKNELLIACDGVTVEIYSVYGVWHHVRTIVLDPIKDSRTFRRNVFAALFKQLRGKHLVLLNAQGYKVSTWDIETGEQVSSCTRFGALEMWALSHVANVSRDGMLITIPGKEHLGVFETTTWKVVGWFKFPGVGRREYVGEGLFIRNDKQVMVSIESDEQPLYRKNHGYIIDLEAMKVVDEYVSPGTDIFRALPTRDGGEEQVILGVGNSSAYAFRLEDRVLFATVLGKGEDEDQDM</sequence>
<dbReference type="EMBL" id="JAAAUQ010000068">
    <property type="protein sequence ID" value="KAF9155411.1"/>
    <property type="molecule type" value="Genomic_DNA"/>
</dbReference>
<dbReference type="OrthoDB" id="2449249at2759"/>